<protein>
    <submittedName>
        <fullName evidence="2">Uncharacterized protein</fullName>
    </submittedName>
</protein>
<name>A0A017SSM4_ASPRC</name>
<dbReference type="HOGENOM" id="CLU_2319924_0_0_1"/>
<dbReference type="Proteomes" id="UP000019804">
    <property type="component" value="Unassembled WGS sequence"/>
</dbReference>
<keyword evidence="1" id="KW-1133">Transmembrane helix</keyword>
<dbReference type="GeneID" id="63693128"/>
<dbReference type="RefSeq" id="XP_040643242.1">
    <property type="nucleotide sequence ID" value="XM_040778004.1"/>
</dbReference>
<evidence type="ECO:0000313" key="3">
    <source>
        <dbReference type="Proteomes" id="UP000019804"/>
    </source>
</evidence>
<evidence type="ECO:0000313" key="2">
    <source>
        <dbReference type="EMBL" id="EYE99554.1"/>
    </source>
</evidence>
<organism evidence="2 3">
    <name type="scientific">Aspergillus ruber (strain CBS 135680)</name>
    <dbReference type="NCBI Taxonomy" id="1388766"/>
    <lineage>
        <taxon>Eukaryota</taxon>
        <taxon>Fungi</taxon>
        <taxon>Dikarya</taxon>
        <taxon>Ascomycota</taxon>
        <taxon>Pezizomycotina</taxon>
        <taxon>Eurotiomycetes</taxon>
        <taxon>Eurotiomycetidae</taxon>
        <taxon>Eurotiales</taxon>
        <taxon>Aspergillaceae</taxon>
        <taxon>Aspergillus</taxon>
        <taxon>Aspergillus subgen. Aspergillus</taxon>
    </lineage>
</organism>
<reference evidence="3" key="1">
    <citation type="journal article" date="2014" name="Nat. Commun.">
        <title>Genomic adaptations of the halophilic Dead Sea filamentous fungus Eurotium rubrum.</title>
        <authorList>
            <person name="Kis-Papo T."/>
            <person name="Weig A.R."/>
            <person name="Riley R."/>
            <person name="Persoh D."/>
            <person name="Salamov A."/>
            <person name="Sun H."/>
            <person name="Lipzen A."/>
            <person name="Wasser S.P."/>
            <person name="Rambold G."/>
            <person name="Grigoriev I.V."/>
            <person name="Nevo E."/>
        </authorList>
    </citation>
    <scope>NUCLEOTIDE SEQUENCE [LARGE SCALE GENOMIC DNA]</scope>
    <source>
        <strain evidence="3">CBS 135680</strain>
    </source>
</reference>
<evidence type="ECO:0000256" key="1">
    <source>
        <dbReference type="SAM" id="Phobius"/>
    </source>
</evidence>
<proteinExistence type="predicted"/>
<keyword evidence="3" id="KW-1185">Reference proteome</keyword>
<feature type="transmembrane region" description="Helical" evidence="1">
    <location>
        <begin position="32"/>
        <end position="59"/>
    </location>
</feature>
<sequence length="99" mass="11690">MEMTVYLGYLSKRRNAKHLISPLSDVPLQQTITPALCLVSHSLFFPLLFFFWLLSDLFINSCHLSKLKKKCKIPAIARFPRFSQYSPQSRRKRVRFSQR</sequence>
<dbReference type="EMBL" id="KK088411">
    <property type="protein sequence ID" value="EYE99554.1"/>
    <property type="molecule type" value="Genomic_DNA"/>
</dbReference>
<keyword evidence="1" id="KW-0812">Transmembrane</keyword>
<dbReference type="AlphaFoldDB" id="A0A017SSM4"/>
<gene>
    <name evidence="2" type="ORF">EURHEDRAFT_21952</name>
</gene>
<accession>A0A017SSM4</accession>
<keyword evidence="1" id="KW-0472">Membrane</keyword>